<accession>A0ABT2PP32</accession>
<dbReference type="InterPro" id="IPR029062">
    <property type="entry name" value="Class_I_gatase-like"/>
</dbReference>
<dbReference type="PANTHER" id="PTHR43235">
    <property type="entry name" value="GLUTAMINE AMIDOTRANSFERASE PB2B2.05-RELATED"/>
    <property type="match status" value="1"/>
</dbReference>
<keyword evidence="2" id="KW-1185">Reference proteome</keyword>
<gene>
    <name evidence="1" type="ORF">N0K08_13380</name>
</gene>
<dbReference type="Gene3D" id="3.40.50.880">
    <property type="match status" value="1"/>
</dbReference>
<dbReference type="CDD" id="cd01745">
    <property type="entry name" value="GATase1_2"/>
    <property type="match status" value="1"/>
</dbReference>
<sequence length="294" mass="32360">MSQPASRRLKIGLSACFSHADAERPLFTGKTLQYVEQSIAHWIMSAGAMVVMVPCPTGQTARGDVTLAHYADWLDGVVMHGGADVWPGSYGEEPLRPEWLGDRVRDLYDLALVEAFAQAGKPIFGVCRGLQLINVAFGGTLYQDLQTQVPGAQSHRDATEYDRHAHDIALVEGSRLAQLYPGQLRARVNSIHHQGIKQIAPGFAVEAWSIPDHIPEAIRRQPRQAGGYIAATQWHPEFRSADGSTLDDSALLADFLQACGRSRILPFPGHSPFQIRNRAARLLKRALLRMKRGA</sequence>
<organism evidence="1 2">
    <name type="scientific">Acidovorax bellezanensis</name>
    <dbReference type="NCBI Taxonomy" id="2976702"/>
    <lineage>
        <taxon>Bacteria</taxon>
        <taxon>Pseudomonadati</taxon>
        <taxon>Pseudomonadota</taxon>
        <taxon>Betaproteobacteria</taxon>
        <taxon>Burkholderiales</taxon>
        <taxon>Comamonadaceae</taxon>
        <taxon>Acidovorax</taxon>
    </lineage>
</organism>
<proteinExistence type="predicted"/>
<name>A0ABT2PP32_9BURK</name>
<dbReference type="Proteomes" id="UP001525968">
    <property type="component" value="Unassembled WGS sequence"/>
</dbReference>
<protein>
    <submittedName>
        <fullName evidence="1">Gamma-glutamyl-gamma-aminobutyrate hydrolase family protein</fullName>
    </submittedName>
</protein>
<evidence type="ECO:0000313" key="2">
    <source>
        <dbReference type="Proteomes" id="UP001525968"/>
    </source>
</evidence>
<dbReference type="EMBL" id="JAODYH010000005">
    <property type="protein sequence ID" value="MCT9811636.1"/>
    <property type="molecule type" value="Genomic_DNA"/>
</dbReference>
<comment type="caution">
    <text evidence="1">The sequence shown here is derived from an EMBL/GenBank/DDBJ whole genome shotgun (WGS) entry which is preliminary data.</text>
</comment>
<dbReference type="RefSeq" id="WP_261500872.1">
    <property type="nucleotide sequence ID" value="NZ_JAODYH010000005.1"/>
</dbReference>
<reference evidence="1 2" key="1">
    <citation type="submission" date="2022-09" db="EMBL/GenBank/DDBJ databases">
        <title>Draft genome of isolate Be4.</title>
        <authorList>
            <person name="Sanchez-Castro I."/>
            <person name="Martinez-Rodriguez P."/>
            <person name="Descostes M."/>
            <person name="Merroun M."/>
        </authorList>
    </citation>
    <scope>NUCLEOTIDE SEQUENCE [LARGE SCALE GENOMIC DNA]</scope>
    <source>
        <strain evidence="1 2">Be4</strain>
    </source>
</reference>
<dbReference type="PROSITE" id="PS51273">
    <property type="entry name" value="GATASE_TYPE_1"/>
    <property type="match status" value="1"/>
</dbReference>
<evidence type="ECO:0000313" key="1">
    <source>
        <dbReference type="EMBL" id="MCT9811636.1"/>
    </source>
</evidence>
<dbReference type="Pfam" id="PF07722">
    <property type="entry name" value="Peptidase_C26"/>
    <property type="match status" value="1"/>
</dbReference>
<dbReference type="PANTHER" id="PTHR43235:SF1">
    <property type="entry name" value="GLUTAMINE AMIDOTRANSFERASE PB2B2.05-RELATED"/>
    <property type="match status" value="1"/>
</dbReference>
<dbReference type="InterPro" id="IPR044668">
    <property type="entry name" value="PuuD-like"/>
</dbReference>
<dbReference type="InterPro" id="IPR011697">
    <property type="entry name" value="Peptidase_C26"/>
</dbReference>
<dbReference type="SUPFAM" id="SSF52317">
    <property type="entry name" value="Class I glutamine amidotransferase-like"/>
    <property type="match status" value="1"/>
</dbReference>
<keyword evidence="1" id="KW-0378">Hydrolase</keyword>
<dbReference type="GO" id="GO:0016787">
    <property type="term" value="F:hydrolase activity"/>
    <property type="evidence" value="ECO:0007669"/>
    <property type="project" value="UniProtKB-KW"/>
</dbReference>